<organism evidence="3 4">
    <name type="scientific">Lysobacter zhanggongensis</name>
    <dbReference type="NCBI Taxonomy" id="1774951"/>
    <lineage>
        <taxon>Bacteria</taxon>
        <taxon>Pseudomonadati</taxon>
        <taxon>Pseudomonadota</taxon>
        <taxon>Gammaproteobacteria</taxon>
        <taxon>Lysobacterales</taxon>
        <taxon>Lysobacteraceae</taxon>
        <taxon>Lysobacter</taxon>
    </lineage>
</organism>
<dbReference type="Proteomes" id="UP001334501">
    <property type="component" value="Unassembled WGS sequence"/>
</dbReference>
<keyword evidence="2" id="KW-0732">Signal</keyword>
<evidence type="ECO:0000313" key="3">
    <source>
        <dbReference type="EMBL" id="MEG3156898.1"/>
    </source>
</evidence>
<protein>
    <submittedName>
        <fullName evidence="3">Uncharacterized protein</fullName>
    </submittedName>
</protein>
<feature type="transmembrane region" description="Helical" evidence="1">
    <location>
        <begin position="138"/>
        <end position="155"/>
    </location>
</feature>
<gene>
    <name evidence="3" type="ORF">SNE33_03160</name>
</gene>
<comment type="caution">
    <text evidence="3">The sequence shown here is derived from an EMBL/GenBank/DDBJ whole genome shotgun (WGS) entry which is preliminary data.</text>
</comment>
<feature type="transmembrane region" description="Helical" evidence="1">
    <location>
        <begin position="113"/>
        <end position="132"/>
    </location>
</feature>
<evidence type="ECO:0000256" key="1">
    <source>
        <dbReference type="SAM" id="Phobius"/>
    </source>
</evidence>
<keyword evidence="1" id="KW-1133">Transmembrane helix</keyword>
<keyword evidence="1" id="KW-0812">Transmembrane</keyword>
<name>A0ABU7YN23_9GAMM</name>
<dbReference type="RefSeq" id="WP_412699197.1">
    <property type="nucleotide sequence ID" value="NZ_JAXGFO010000009.1"/>
</dbReference>
<reference evidence="3 4" key="1">
    <citation type="journal article" date="2017" name="Curr. Microbiol.">
        <title>Lysobacter zhanggongensis sp. nov. Isolated from a Pit Mud.</title>
        <authorList>
            <person name="Zhang X.F."/>
            <person name="Wang H.H."/>
            <person name="Sun X.Y."/>
            <person name="Pan C.M."/>
        </authorList>
    </citation>
    <scope>NUCLEOTIDE SEQUENCE [LARGE SCALE GENOMIC DNA]</scope>
    <source>
        <strain evidence="3 4">ZGLJ7-1</strain>
    </source>
</reference>
<accession>A0ABU7YN23</accession>
<proteinExistence type="predicted"/>
<keyword evidence="4" id="KW-1185">Reference proteome</keyword>
<dbReference type="EMBL" id="JAXGFO010000009">
    <property type="protein sequence ID" value="MEG3156898.1"/>
    <property type="molecule type" value="Genomic_DNA"/>
</dbReference>
<feature type="chain" id="PRO_5046669637" evidence="2">
    <location>
        <begin position="18"/>
        <end position="164"/>
    </location>
</feature>
<evidence type="ECO:0000256" key="2">
    <source>
        <dbReference type="SAM" id="SignalP"/>
    </source>
</evidence>
<evidence type="ECO:0000313" key="4">
    <source>
        <dbReference type="Proteomes" id="UP001334501"/>
    </source>
</evidence>
<feature type="transmembrane region" description="Helical" evidence="1">
    <location>
        <begin position="80"/>
        <end position="101"/>
    </location>
</feature>
<sequence>MKYLLVVILMLCPVAHAQTEPENAEDPQFQTAMGSTDTLPSQGIPAIYPGAASEEAVAATITTAPVVTPSRQREWSDIEVYLTFAILAFTLVAWGMLAYLARNAQKAWSPQSILRVFGITLIIPMAVLLIVAGYSEKQIASVVGLLGVIAGYLLGNGDRPRAGA</sequence>
<keyword evidence="1" id="KW-0472">Membrane</keyword>
<feature type="signal peptide" evidence="2">
    <location>
        <begin position="1"/>
        <end position="17"/>
    </location>
</feature>